<keyword evidence="3" id="KW-1185">Reference proteome</keyword>
<sequence length="187" mass="20785">MPSNTPQNLETTVLGSVIYLFTHKEKFTTALTSFAFRLRSPDRRCKAQDALRRSATAKTKPARGKTCTSMEPKTQERQRSMKEKSLNFKTARKKKQSKQTVTDKLQFVCSATVKSRFLLGALCSTVKQTAAGAARSSRGTVLHLCGDIFFSMSGPHVHVVYDCTERKSNKQTNKQTNTQTDKTLGAA</sequence>
<gene>
    <name evidence="2" type="ORF">JOB18_030755</name>
</gene>
<evidence type="ECO:0000313" key="3">
    <source>
        <dbReference type="Proteomes" id="UP000693946"/>
    </source>
</evidence>
<feature type="region of interest" description="Disordered" evidence="1">
    <location>
        <begin position="50"/>
        <end position="95"/>
    </location>
</feature>
<reference evidence="2 3" key="1">
    <citation type="journal article" date="2021" name="Sci. Rep.">
        <title>Chromosome anchoring in Senegalese sole (Solea senegalensis) reveals sex-associated markers and genome rearrangements in flatfish.</title>
        <authorList>
            <person name="Guerrero-Cozar I."/>
            <person name="Gomez-Garrido J."/>
            <person name="Berbel C."/>
            <person name="Martinez-Blanch J.F."/>
            <person name="Alioto T."/>
            <person name="Claros M.G."/>
            <person name="Gagnaire P.A."/>
            <person name="Manchado M."/>
        </authorList>
    </citation>
    <scope>NUCLEOTIDE SEQUENCE [LARGE SCALE GENOMIC DNA]</scope>
    <source>
        <strain evidence="2">Sse05_10M</strain>
    </source>
</reference>
<feature type="region of interest" description="Disordered" evidence="1">
    <location>
        <begin position="166"/>
        <end position="187"/>
    </location>
</feature>
<protein>
    <submittedName>
        <fullName evidence="2">Uncharacterized protein</fullName>
    </submittedName>
</protein>
<dbReference type="AlphaFoldDB" id="A0AAV6RE85"/>
<feature type="compositionally biased region" description="Low complexity" evidence="1">
    <location>
        <begin position="170"/>
        <end position="187"/>
    </location>
</feature>
<name>A0AAV6RE85_SOLSE</name>
<feature type="compositionally biased region" description="Basic and acidic residues" evidence="1">
    <location>
        <begin position="73"/>
        <end position="86"/>
    </location>
</feature>
<proteinExistence type="predicted"/>
<organism evidence="2 3">
    <name type="scientific">Solea senegalensis</name>
    <name type="common">Senegalese sole</name>
    <dbReference type="NCBI Taxonomy" id="28829"/>
    <lineage>
        <taxon>Eukaryota</taxon>
        <taxon>Metazoa</taxon>
        <taxon>Chordata</taxon>
        <taxon>Craniata</taxon>
        <taxon>Vertebrata</taxon>
        <taxon>Euteleostomi</taxon>
        <taxon>Actinopterygii</taxon>
        <taxon>Neopterygii</taxon>
        <taxon>Teleostei</taxon>
        <taxon>Neoteleostei</taxon>
        <taxon>Acanthomorphata</taxon>
        <taxon>Carangaria</taxon>
        <taxon>Pleuronectiformes</taxon>
        <taxon>Pleuronectoidei</taxon>
        <taxon>Soleidae</taxon>
        <taxon>Solea</taxon>
    </lineage>
</organism>
<evidence type="ECO:0000256" key="1">
    <source>
        <dbReference type="SAM" id="MobiDB-lite"/>
    </source>
</evidence>
<accession>A0AAV6RE85</accession>
<comment type="caution">
    <text evidence="2">The sequence shown here is derived from an EMBL/GenBank/DDBJ whole genome shotgun (WGS) entry which is preliminary data.</text>
</comment>
<evidence type="ECO:0000313" key="2">
    <source>
        <dbReference type="EMBL" id="KAG7503023.1"/>
    </source>
</evidence>
<dbReference type="Proteomes" id="UP000693946">
    <property type="component" value="Linkage Group LG2"/>
</dbReference>
<dbReference type="EMBL" id="JAGKHQ010000012">
    <property type="protein sequence ID" value="KAG7503023.1"/>
    <property type="molecule type" value="Genomic_DNA"/>
</dbReference>